<keyword evidence="2" id="KW-0732">Signal</keyword>
<protein>
    <submittedName>
        <fullName evidence="3">Uncharacterized protein</fullName>
    </submittedName>
</protein>
<dbReference type="Proteomes" id="UP000092445">
    <property type="component" value="Unassembled WGS sequence"/>
</dbReference>
<dbReference type="VEuPathDB" id="VectorBase:GPAI021426"/>
<reference evidence="3" key="2">
    <citation type="submission" date="2020-05" db="UniProtKB">
        <authorList>
            <consortium name="EnsemblMetazoa"/>
        </authorList>
    </citation>
    <scope>IDENTIFICATION</scope>
    <source>
        <strain evidence="3">IAEA</strain>
    </source>
</reference>
<feature type="chain" id="PRO_5008403122" evidence="2">
    <location>
        <begin position="19"/>
        <end position="210"/>
    </location>
</feature>
<feature type="compositionally biased region" description="Polar residues" evidence="1">
    <location>
        <begin position="69"/>
        <end position="78"/>
    </location>
</feature>
<proteinExistence type="predicted"/>
<evidence type="ECO:0000313" key="3">
    <source>
        <dbReference type="EnsemblMetazoa" id="GPAI021426-PA"/>
    </source>
</evidence>
<keyword evidence="4" id="KW-1185">Reference proteome</keyword>
<accession>A0A1A9ZPY9</accession>
<evidence type="ECO:0000256" key="2">
    <source>
        <dbReference type="SAM" id="SignalP"/>
    </source>
</evidence>
<feature type="signal peptide" evidence="2">
    <location>
        <begin position="1"/>
        <end position="18"/>
    </location>
</feature>
<evidence type="ECO:0000313" key="4">
    <source>
        <dbReference type="Proteomes" id="UP000092445"/>
    </source>
</evidence>
<organism evidence="3 4">
    <name type="scientific">Glossina pallidipes</name>
    <name type="common">Tsetse fly</name>
    <dbReference type="NCBI Taxonomy" id="7398"/>
    <lineage>
        <taxon>Eukaryota</taxon>
        <taxon>Metazoa</taxon>
        <taxon>Ecdysozoa</taxon>
        <taxon>Arthropoda</taxon>
        <taxon>Hexapoda</taxon>
        <taxon>Insecta</taxon>
        <taxon>Pterygota</taxon>
        <taxon>Neoptera</taxon>
        <taxon>Endopterygota</taxon>
        <taxon>Diptera</taxon>
        <taxon>Brachycera</taxon>
        <taxon>Muscomorpha</taxon>
        <taxon>Hippoboscoidea</taxon>
        <taxon>Glossinidae</taxon>
        <taxon>Glossina</taxon>
    </lineage>
</organism>
<dbReference type="EnsemblMetazoa" id="GPAI021426-RA">
    <property type="protein sequence ID" value="GPAI021426-PA"/>
    <property type="gene ID" value="GPAI021426"/>
</dbReference>
<name>A0A1A9ZPY9_GLOPL</name>
<dbReference type="AlphaFoldDB" id="A0A1A9ZPY9"/>
<evidence type="ECO:0000256" key="1">
    <source>
        <dbReference type="SAM" id="MobiDB-lite"/>
    </source>
</evidence>
<sequence length="210" mass="24233">MLHYLPLLVILSYGIALSHEINHPMFLCNYAIVCCTHAFLSCLRVFHLQINCDTDETLTKDDGEEELQTRNPQMSRTYPHQRHRRHISPDEIDAAIRKVFNLSSEPHSSSFSGSSIIVSNSEAHFNSYREVMHGDQPKPLVRPTTDPFTSNLMNILKVQRNPDGKLSFVYDKFLPLQPTANTDLIPAYTRDRDSRKLFHSNVSLQHWISW</sequence>
<reference evidence="4" key="1">
    <citation type="submission" date="2014-03" db="EMBL/GenBank/DDBJ databases">
        <authorList>
            <person name="Aksoy S."/>
            <person name="Warren W."/>
            <person name="Wilson R.K."/>
        </authorList>
    </citation>
    <scope>NUCLEOTIDE SEQUENCE [LARGE SCALE GENOMIC DNA]</scope>
    <source>
        <strain evidence="4">IAEA</strain>
    </source>
</reference>
<feature type="region of interest" description="Disordered" evidence="1">
    <location>
        <begin position="59"/>
        <end position="85"/>
    </location>
</feature>